<name>M2TA72_COCH5</name>
<keyword evidence="4" id="KW-1185">Reference proteome</keyword>
<dbReference type="AlphaFoldDB" id="M2TA72"/>
<feature type="compositionally biased region" description="Basic residues" evidence="1">
    <location>
        <begin position="98"/>
        <end position="112"/>
    </location>
</feature>
<accession>M2TA72</accession>
<evidence type="ECO:0000256" key="2">
    <source>
        <dbReference type="SAM" id="Phobius"/>
    </source>
</evidence>
<dbReference type="EMBL" id="KB445572">
    <property type="protein sequence ID" value="EMD94450.1"/>
    <property type="molecule type" value="Genomic_DNA"/>
</dbReference>
<organism evidence="3 4">
    <name type="scientific">Cochliobolus heterostrophus (strain C5 / ATCC 48332 / race O)</name>
    <name type="common">Southern corn leaf blight fungus</name>
    <name type="synonym">Bipolaris maydis</name>
    <dbReference type="NCBI Taxonomy" id="701091"/>
    <lineage>
        <taxon>Eukaryota</taxon>
        <taxon>Fungi</taxon>
        <taxon>Dikarya</taxon>
        <taxon>Ascomycota</taxon>
        <taxon>Pezizomycotina</taxon>
        <taxon>Dothideomycetes</taxon>
        <taxon>Pleosporomycetidae</taxon>
        <taxon>Pleosporales</taxon>
        <taxon>Pleosporineae</taxon>
        <taxon>Pleosporaceae</taxon>
        <taxon>Bipolaris</taxon>
    </lineage>
</organism>
<sequence length="112" mass="12720">MADSYSMTSKWPMTLVETSVSVIHLFLMLLIFICVVIVIAFVLFMALVVAHNVLVTIPRNKKRQEDRLMQDLDFADMPPLVTTDTLPSASTSSTSNPKRSRKQFGKRPKNEY</sequence>
<dbReference type="OrthoDB" id="10527609at2759"/>
<keyword evidence="2" id="KW-0812">Transmembrane</keyword>
<keyword evidence="2" id="KW-0472">Membrane</keyword>
<evidence type="ECO:0000256" key="1">
    <source>
        <dbReference type="SAM" id="MobiDB-lite"/>
    </source>
</evidence>
<evidence type="ECO:0000313" key="3">
    <source>
        <dbReference type="EMBL" id="EMD94450.1"/>
    </source>
</evidence>
<reference evidence="3 4" key="1">
    <citation type="journal article" date="2012" name="PLoS Pathog.">
        <title>Diverse lifestyles and strategies of plant pathogenesis encoded in the genomes of eighteen Dothideomycetes fungi.</title>
        <authorList>
            <person name="Ohm R.A."/>
            <person name="Feau N."/>
            <person name="Henrissat B."/>
            <person name="Schoch C.L."/>
            <person name="Horwitz B.A."/>
            <person name="Barry K.W."/>
            <person name="Condon B.J."/>
            <person name="Copeland A.C."/>
            <person name="Dhillon B."/>
            <person name="Glaser F."/>
            <person name="Hesse C.N."/>
            <person name="Kosti I."/>
            <person name="LaButti K."/>
            <person name="Lindquist E.A."/>
            <person name="Lucas S."/>
            <person name="Salamov A.A."/>
            <person name="Bradshaw R.E."/>
            <person name="Ciuffetti L."/>
            <person name="Hamelin R.C."/>
            <person name="Kema G.H.J."/>
            <person name="Lawrence C."/>
            <person name="Scott J.A."/>
            <person name="Spatafora J.W."/>
            <person name="Turgeon B.G."/>
            <person name="de Wit P.J.G.M."/>
            <person name="Zhong S."/>
            <person name="Goodwin S.B."/>
            <person name="Grigoriev I.V."/>
        </authorList>
    </citation>
    <scope>NUCLEOTIDE SEQUENCE [LARGE SCALE GENOMIC DNA]</scope>
    <source>
        <strain evidence="4">C5 / ATCC 48332 / race O</strain>
    </source>
</reference>
<dbReference type="HOGENOM" id="CLU_2223057_0_0_1"/>
<reference evidence="4" key="2">
    <citation type="journal article" date="2013" name="PLoS Genet.">
        <title>Comparative genome structure, secondary metabolite, and effector coding capacity across Cochliobolus pathogens.</title>
        <authorList>
            <person name="Condon B.J."/>
            <person name="Leng Y."/>
            <person name="Wu D."/>
            <person name="Bushley K.E."/>
            <person name="Ohm R.A."/>
            <person name="Otillar R."/>
            <person name="Martin J."/>
            <person name="Schackwitz W."/>
            <person name="Grimwood J."/>
            <person name="MohdZainudin N."/>
            <person name="Xue C."/>
            <person name="Wang R."/>
            <person name="Manning V.A."/>
            <person name="Dhillon B."/>
            <person name="Tu Z.J."/>
            <person name="Steffenson B.J."/>
            <person name="Salamov A."/>
            <person name="Sun H."/>
            <person name="Lowry S."/>
            <person name="LaButti K."/>
            <person name="Han J."/>
            <person name="Copeland A."/>
            <person name="Lindquist E."/>
            <person name="Barry K."/>
            <person name="Schmutz J."/>
            <person name="Baker S.E."/>
            <person name="Ciuffetti L.M."/>
            <person name="Grigoriev I.V."/>
            <person name="Zhong S."/>
            <person name="Turgeon B.G."/>
        </authorList>
    </citation>
    <scope>NUCLEOTIDE SEQUENCE [LARGE SCALE GENOMIC DNA]</scope>
    <source>
        <strain evidence="4">C5 / ATCC 48332 / race O</strain>
    </source>
</reference>
<keyword evidence="2" id="KW-1133">Transmembrane helix</keyword>
<gene>
    <name evidence="3" type="ORF">COCHEDRAFT_1211853</name>
</gene>
<dbReference type="STRING" id="701091.M2TA72"/>
<protein>
    <submittedName>
        <fullName evidence="3">Uncharacterized protein</fullName>
    </submittedName>
</protein>
<feature type="compositionally biased region" description="Polar residues" evidence="1">
    <location>
        <begin position="82"/>
        <end position="97"/>
    </location>
</feature>
<feature type="region of interest" description="Disordered" evidence="1">
    <location>
        <begin position="78"/>
        <end position="112"/>
    </location>
</feature>
<dbReference type="OMA" id="IVICFWI"/>
<dbReference type="Proteomes" id="UP000016936">
    <property type="component" value="Unassembled WGS sequence"/>
</dbReference>
<evidence type="ECO:0000313" key="4">
    <source>
        <dbReference type="Proteomes" id="UP000016936"/>
    </source>
</evidence>
<proteinExistence type="predicted"/>
<feature type="transmembrane region" description="Helical" evidence="2">
    <location>
        <begin position="22"/>
        <end position="55"/>
    </location>
</feature>